<feature type="domain" description="Helicase ATP-binding" evidence="6">
    <location>
        <begin position="193"/>
        <end position="469"/>
    </location>
</feature>
<dbReference type="GO" id="GO:0006139">
    <property type="term" value="P:nucleobase-containing compound metabolic process"/>
    <property type="evidence" value="ECO:0007669"/>
    <property type="project" value="InterPro"/>
</dbReference>
<dbReference type="eggNOG" id="COG1199">
    <property type="taxonomic scope" value="Bacteria"/>
</dbReference>
<dbReference type="Pfam" id="PF13307">
    <property type="entry name" value="Helicase_C_2"/>
    <property type="match status" value="1"/>
</dbReference>
<feature type="region of interest" description="Disordered" evidence="5">
    <location>
        <begin position="174"/>
        <end position="210"/>
    </location>
</feature>
<name>A0A0H3FWY7_ZYMMA</name>
<keyword evidence="2" id="KW-0378">Hydrolase</keyword>
<dbReference type="InterPro" id="IPR045028">
    <property type="entry name" value="DinG/Rad3-like"/>
</dbReference>
<keyword evidence="1" id="KW-0547">Nucleotide-binding</keyword>
<dbReference type="PANTHER" id="PTHR11472">
    <property type="entry name" value="DNA REPAIR DEAD HELICASE RAD3/XP-D SUBFAMILY MEMBER"/>
    <property type="match status" value="1"/>
</dbReference>
<dbReference type="EMBL" id="CP002850">
    <property type="protein sequence ID" value="AEH62256.1"/>
    <property type="molecule type" value="Genomic_DNA"/>
</dbReference>
<protein>
    <submittedName>
        <fullName evidence="7">Helicase c2</fullName>
    </submittedName>
</protein>
<gene>
    <name evidence="7" type="ordered locus">Zmob_0409</name>
</gene>
<dbReference type="InterPro" id="IPR014001">
    <property type="entry name" value="Helicase_ATP-bd"/>
</dbReference>
<dbReference type="GO" id="GO:0003676">
    <property type="term" value="F:nucleic acid binding"/>
    <property type="evidence" value="ECO:0007669"/>
    <property type="project" value="InterPro"/>
</dbReference>
<organism evidence="7 8">
    <name type="scientific">Zymomonas mobilis subsp. mobilis (strain ATCC 10988 / DSM 424 / LMG 404 / NCIMB 8938 / NRRL B-806 / ZM1)</name>
    <dbReference type="NCBI Taxonomy" id="555217"/>
    <lineage>
        <taxon>Bacteria</taxon>
        <taxon>Pseudomonadati</taxon>
        <taxon>Pseudomonadota</taxon>
        <taxon>Alphaproteobacteria</taxon>
        <taxon>Sphingomonadales</taxon>
        <taxon>Zymomonadaceae</taxon>
        <taxon>Zymomonas</taxon>
    </lineage>
</organism>
<dbReference type="GO" id="GO:0003678">
    <property type="term" value="F:DNA helicase activity"/>
    <property type="evidence" value="ECO:0007669"/>
    <property type="project" value="TreeGrafter"/>
</dbReference>
<dbReference type="SMART" id="SM00487">
    <property type="entry name" value="DEXDc"/>
    <property type="match status" value="1"/>
</dbReference>
<evidence type="ECO:0000256" key="2">
    <source>
        <dbReference type="ARBA" id="ARBA00022801"/>
    </source>
</evidence>
<dbReference type="Proteomes" id="UP000001494">
    <property type="component" value="Chromosome"/>
</dbReference>
<evidence type="ECO:0000313" key="8">
    <source>
        <dbReference type="Proteomes" id="UP000001494"/>
    </source>
</evidence>
<dbReference type="GO" id="GO:0005524">
    <property type="term" value="F:ATP binding"/>
    <property type="evidence" value="ECO:0007669"/>
    <property type="project" value="UniProtKB-KW"/>
</dbReference>
<sequence>MTDSLFSEDQIPPALHVTHAGIWMAFPNGNIQSLDRQTAVNLLQKTPLILLNAPMVASRLKIEETSGIDLLELFAFVHPARFAVPTASGLARYLGLDVPEDDISAARILHQITNHLLKTLSDPKWQERGGAWDSAAALARRQWNWSPFIEAYLEKPLHPEAWLFSRLPEWEDAPPRSPIRPVVLSPEEADESLGKTLGEQAESRPEQRRYARHVSQIFSPREKEDEPHLLLAQAGTGIGKTLGYLAPAAEWAEKAEGTVWISTYTKALQRQLGREAERIFPDFQQYREKVAIRKGRENYLCLLNLEEALQGNYRYRTNILVQLVARWAAYSRDGDMVGGDLPGWLISLFRRNGALSLTDRRGECIYSACPHFRRCFIERAIRATKNARIVIANHALVMLLATGDKSEDSHLNRLIFDEGHHVFESADSTFAAAFTARESCELRRWLTGSGSRRRRKGLSEIAGYDEKIADAVEELKEAARFLPSDSWLKNLSEDKPQNGIERLFLAIHHMVKSRADKSEQGYSLEIEIIDVDQVVTDAAKESQTALHALREPLLLIGKRLEQLLVESPDWLNNAVRGKIEGLMNALGRREMILSSWLNLIERLTGVAEANFIDWLAIDRIDGREYDIGIHRHWIDPTHPLAEDVFKSAHGLLITSATLGVGRVSPSDLEAEKAEDSLLWDMAEQRSGAKHLDIPLLHFEVKSPFHYRDAAEIFIVTDIQKNNLASLSNGYVRLLEAAKGGALGLFSSIHRLRRVHAMIVDHLARQGLPLYAQHVDPMDTGTLVDIFRDDPHASLLGTDALRDGIDVPGQSLRLVIMEGLPWPRPTVAHAARRRAWGGRAYDDQIIRAKLAQGFGRLIRSQHDKGAFVLLSSAVPSRLLNAFPEGVPIHRLPLDEVTAMITEKCRLE</sequence>
<dbReference type="InterPro" id="IPR027417">
    <property type="entry name" value="P-loop_NTPase"/>
</dbReference>
<accession>A0A0H3FWY7</accession>
<evidence type="ECO:0000313" key="7">
    <source>
        <dbReference type="EMBL" id="AEH62256.1"/>
    </source>
</evidence>
<evidence type="ECO:0000256" key="4">
    <source>
        <dbReference type="ARBA" id="ARBA00038058"/>
    </source>
</evidence>
<evidence type="ECO:0000259" key="6">
    <source>
        <dbReference type="PROSITE" id="PS51193"/>
    </source>
</evidence>
<dbReference type="PANTHER" id="PTHR11472:SF34">
    <property type="entry name" value="REGULATOR OF TELOMERE ELONGATION HELICASE 1"/>
    <property type="match status" value="1"/>
</dbReference>
<dbReference type="PROSITE" id="PS51193">
    <property type="entry name" value="HELICASE_ATP_BIND_2"/>
    <property type="match status" value="1"/>
</dbReference>
<dbReference type="Gene3D" id="3.40.50.300">
    <property type="entry name" value="P-loop containing nucleotide triphosphate hydrolases"/>
    <property type="match status" value="2"/>
</dbReference>
<proteinExistence type="inferred from homology"/>
<dbReference type="HOGENOM" id="CLU_337348_0_0_5"/>
<reference evidence="7 8" key="1">
    <citation type="journal article" date="2011" name="J. Bacteriol.">
        <title>Genome sequence of the ethanol-producing Zymomonas mobilis subsp. mobilis lectotype strain ATCC 10988.</title>
        <authorList>
            <person name="Pappas K.M."/>
            <person name="Kouvelis V.N."/>
            <person name="Saunders E."/>
            <person name="Brettin T.S."/>
            <person name="Bruce D."/>
            <person name="Detter C."/>
            <person name="Balakireva M."/>
            <person name="Han C.S."/>
            <person name="Savvakis G."/>
            <person name="Kyrpides N.C."/>
            <person name="Typas M.A."/>
        </authorList>
    </citation>
    <scope>NUCLEOTIDE SEQUENCE [LARGE SCALE GENOMIC DNA]</scope>
    <source>
        <strain evidence="8">ATCC 10988 / DSM 424 / CCUG 17860 / LMG 404 / NCIMB 8938 / NRRL B-806 / ZM1</strain>
    </source>
</reference>
<dbReference type="OrthoDB" id="9805194at2"/>
<evidence type="ECO:0000256" key="1">
    <source>
        <dbReference type="ARBA" id="ARBA00022741"/>
    </source>
</evidence>
<dbReference type="AlphaFoldDB" id="A0A0H3FWY7"/>
<keyword evidence="3" id="KW-0067">ATP-binding</keyword>
<keyword evidence="7" id="KW-0347">Helicase</keyword>
<dbReference type="SMART" id="SM00491">
    <property type="entry name" value="HELICc2"/>
    <property type="match status" value="1"/>
</dbReference>
<dbReference type="KEGG" id="zmm:Zmob_0409"/>
<evidence type="ECO:0000256" key="3">
    <source>
        <dbReference type="ARBA" id="ARBA00022840"/>
    </source>
</evidence>
<comment type="similarity">
    <text evidence="4">Belongs to the helicase family. DinG subfamily.</text>
</comment>
<dbReference type="GO" id="GO:0016818">
    <property type="term" value="F:hydrolase activity, acting on acid anhydrides, in phosphorus-containing anhydrides"/>
    <property type="evidence" value="ECO:0007669"/>
    <property type="project" value="InterPro"/>
</dbReference>
<dbReference type="RefSeq" id="WP_014500498.1">
    <property type="nucleotide sequence ID" value="NC_017262.1"/>
</dbReference>
<dbReference type="InterPro" id="IPR014013">
    <property type="entry name" value="Helic_SF1/SF2_ATP-bd_DinG/Rad3"/>
</dbReference>
<dbReference type="SUPFAM" id="SSF52540">
    <property type="entry name" value="P-loop containing nucleoside triphosphate hydrolases"/>
    <property type="match status" value="1"/>
</dbReference>
<dbReference type="InterPro" id="IPR006555">
    <property type="entry name" value="ATP-dep_Helicase_C"/>
</dbReference>
<evidence type="ECO:0000256" key="5">
    <source>
        <dbReference type="SAM" id="MobiDB-lite"/>
    </source>
</evidence>